<gene>
    <name evidence="2" type="ORF">DES53_107248</name>
</gene>
<evidence type="ECO:0000313" key="3">
    <source>
        <dbReference type="Proteomes" id="UP000253426"/>
    </source>
</evidence>
<dbReference type="SMART" id="SM00886">
    <property type="entry name" value="Dabb"/>
    <property type="match status" value="1"/>
</dbReference>
<dbReference type="Proteomes" id="UP000253426">
    <property type="component" value="Unassembled WGS sequence"/>
</dbReference>
<reference evidence="2 3" key="1">
    <citation type="submission" date="2018-06" db="EMBL/GenBank/DDBJ databases">
        <title>Genomic Encyclopedia of Type Strains, Phase IV (KMG-IV): sequencing the most valuable type-strain genomes for metagenomic binning, comparative biology and taxonomic classification.</title>
        <authorList>
            <person name="Goeker M."/>
        </authorList>
    </citation>
    <scope>NUCLEOTIDE SEQUENCE [LARGE SCALE GENOMIC DNA]</scope>
    <source>
        <strain evidence="2 3">DSM 25532</strain>
    </source>
</reference>
<dbReference type="Pfam" id="PF07876">
    <property type="entry name" value="Dabb"/>
    <property type="match status" value="1"/>
</dbReference>
<evidence type="ECO:0000259" key="1">
    <source>
        <dbReference type="PROSITE" id="PS51502"/>
    </source>
</evidence>
<evidence type="ECO:0000313" key="2">
    <source>
        <dbReference type="EMBL" id="RBP41416.1"/>
    </source>
</evidence>
<dbReference type="AlphaFoldDB" id="A0A366HHL9"/>
<dbReference type="InterPro" id="IPR013097">
    <property type="entry name" value="Dabb"/>
</dbReference>
<dbReference type="PROSITE" id="PS51502">
    <property type="entry name" value="S_R_A_B_BARREL"/>
    <property type="match status" value="1"/>
</dbReference>
<dbReference type="EMBL" id="QNRR01000007">
    <property type="protein sequence ID" value="RBP41416.1"/>
    <property type="molecule type" value="Genomic_DNA"/>
</dbReference>
<dbReference type="RefSeq" id="WP_113960046.1">
    <property type="nucleotide sequence ID" value="NZ_QNRR01000007.1"/>
</dbReference>
<dbReference type="OrthoDB" id="9808130at2"/>
<dbReference type="Gene3D" id="3.30.70.100">
    <property type="match status" value="1"/>
</dbReference>
<protein>
    <submittedName>
        <fullName evidence="2">Stress responsive alpha/beta barrel protein</fullName>
    </submittedName>
</protein>
<dbReference type="SUPFAM" id="SSF54909">
    <property type="entry name" value="Dimeric alpha+beta barrel"/>
    <property type="match status" value="1"/>
</dbReference>
<accession>A0A366HHL9</accession>
<proteinExistence type="predicted"/>
<feature type="domain" description="Stress-response A/B barrel" evidence="1">
    <location>
        <begin position="1"/>
        <end position="98"/>
    </location>
</feature>
<sequence length="102" mass="12240">MLHNVYFWLKKDLTAEQRTTFENELIKLKEIPYLVHGFVGKPAPTPERPVTDHSFDYSLLLHFKNLEDHDHYQTDCEHHTRFVQICKPFFERVVVYDTSPIH</sequence>
<comment type="caution">
    <text evidence="2">The sequence shown here is derived from an EMBL/GenBank/DDBJ whole genome shotgun (WGS) entry which is preliminary data.</text>
</comment>
<organism evidence="2 3">
    <name type="scientific">Roseimicrobium gellanilyticum</name>
    <dbReference type="NCBI Taxonomy" id="748857"/>
    <lineage>
        <taxon>Bacteria</taxon>
        <taxon>Pseudomonadati</taxon>
        <taxon>Verrucomicrobiota</taxon>
        <taxon>Verrucomicrobiia</taxon>
        <taxon>Verrucomicrobiales</taxon>
        <taxon>Verrucomicrobiaceae</taxon>
        <taxon>Roseimicrobium</taxon>
    </lineage>
</organism>
<keyword evidence="3" id="KW-1185">Reference proteome</keyword>
<name>A0A366HHL9_9BACT</name>
<dbReference type="InterPro" id="IPR011008">
    <property type="entry name" value="Dimeric_a/b-barrel"/>
</dbReference>